<organism evidence="1">
    <name type="scientific">viral metagenome</name>
    <dbReference type="NCBI Taxonomy" id="1070528"/>
    <lineage>
        <taxon>unclassified sequences</taxon>
        <taxon>metagenomes</taxon>
        <taxon>organismal metagenomes</taxon>
    </lineage>
</organism>
<sequence>MNEPDKLKEALGTILNMAMDHPCFYREAFEKRAIGTLVEIGGDICDWTSIAITAADALGDKP</sequence>
<name>A0A6M3L882_9ZZZZ</name>
<protein>
    <submittedName>
        <fullName evidence="1">Uncharacterized protein</fullName>
    </submittedName>
</protein>
<evidence type="ECO:0000313" key="1">
    <source>
        <dbReference type="EMBL" id="QJA90589.1"/>
    </source>
</evidence>
<proteinExistence type="predicted"/>
<reference evidence="1" key="1">
    <citation type="submission" date="2020-03" db="EMBL/GenBank/DDBJ databases">
        <title>The deep terrestrial virosphere.</title>
        <authorList>
            <person name="Holmfeldt K."/>
            <person name="Nilsson E."/>
            <person name="Simone D."/>
            <person name="Lopez-Fernandez M."/>
            <person name="Wu X."/>
            <person name="de Brujin I."/>
            <person name="Lundin D."/>
            <person name="Andersson A."/>
            <person name="Bertilsson S."/>
            <person name="Dopson M."/>
        </authorList>
    </citation>
    <scope>NUCLEOTIDE SEQUENCE</scope>
    <source>
        <strain evidence="1">MM415B03643</strain>
    </source>
</reference>
<dbReference type="EMBL" id="MT142923">
    <property type="protein sequence ID" value="QJA90589.1"/>
    <property type="molecule type" value="Genomic_DNA"/>
</dbReference>
<gene>
    <name evidence="1" type="ORF">MM415B03643_0007</name>
</gene>
<dbReference type="AlphaFoldDB" id="A0A6M3L882"/>
<accession>A0A6M3L882</accession>